<dbReference type="Pfam" id="PF03772">
    <property type="entry name" value="Competence"/>
    <property type="match status" value="1"/>
</dbReference>
<dbReference type="InterPro" id="IPR001279">
    <property type="entry name" value="Metallo-B-lactamas"/>
</dbReference>
<keyword evidence="4 6" id="KW-1133">Transmembrane helix</keyword>
<dbReference type="Pfam" id="PF13567">
    <property type="entry name" value="DUF4131"/>
    <property type="match status" value="1"/>
</dbReference>
<dbReference type="Pfam" id="PF00753">
    <property type="entry name" value="Lactamase_B"/>
    <property type="match status" value="1"/>
</dbReference>
<feature type="transmembrane region" description="Helical" evidence="6">
    <location>
        <begin position="346"/>
        <end position="364"/>
    </location>
</feature>
<dbReference type="InterPro" id="IPR025405">
    <property type="entry name" value="DUF4131"/>
</dbReference>
<feature type="transmembrane region" description="Helical" evidence="6">
    <location>
        <begin position="249"/>
        <end position="264"/>
    </location>
</feature>
<evidence type="ECO:0000256" key="1">
    <source>
        <dbReference type="ARBA" id="ARBA00004651"/>
    </source>
</evidence>
<dbReference type="SUPFAM" id="SSF56281">
    <property type="entry name" value="Metallo-hydrolase/oxidoreductase"/>
    <property type="match status" value="1"/>
</dbReference>
<feature type="transmembrane region" description="Helical" evidence="6">
    <location>
        <begin position="430"/>
        <end position="452"/>
    </location>
</feature>
<evidence type="ECO:0000259" key="7">
    <source>
        <dbReference type="SMART" id="SM00849"/>
    </source>
</evidence>
<comment type="subcellular location">
    <subcellularLocation>
        <location evidence="1">Cell membrane</location>
        <topology evidence="1">Multi-pass membrane protein</topology>
    </subcellularLocation>
</comment>
<dbReference type="GO" id="GO:0030420">
    <property type="term" value="P:establishment of competence for transformation"/>
    <property type="evidence" value="ECO:0007669"/>
    <property type="project" value="InterPro"/>
</dbReference>
<dbReference type="NCBIfam" id="TIGR00360">
    <property type="entry name" value="ComEC_N-term"/>
    <property type="match status" value="1"/>
</dbReference>
<feature type="transmembrane region" description="Helical" evidence="6">
    <location>
        <begin position="6"/>
        <end position="31"/>
    </location>
</feature>
<dbReference type="OrthoDB" id="9761531at2"/>
<dbReference type="InterPro" id="IPR052159">
    <property type="entry name" value="Competence_DNA_uptake"/>
</dbReference>
<feature type="domain" description="Metallo-beta-lactamase" evidence="7">
    <location>
        <begin position="497"/>
        <end position="694"/>
    </location>
</feature>
<keyword evidence="9" id="KW-1185">Reference proteome</keyword>
<organism evidence="8 9">
    <name type="scientific">Tenuibacillus multivorans</name>
    <dbReference type="NCBI Taxonomy" id="237069"/>
    <lineage>
        <taxon>Bacteria</taxon>
        <taxon>Bacillati</taxon>
        <taxon>Bacillota</taxon>
        <taxon>Bacilli</taxon>
        <taxon>Bacillales</taxon>
        <taxon>Bacillaceae</taxon>
        <taxon>Tenuibacillus</taxon>
    </lineage>
</organism>
<evidence type="ECO:0000256" key="4">
    <source>
        <dbReference type="ARBA" id="ARBA00022989"/>
    </source>
</evidence>
<dbReference type="PANTHER" id="PTHR30619:SF1">
    <property type="entry name" value="RECOMBINATION PROTEIN 2"/>
    <property type="match status" value="1"/>
</dbReference>
<accession>A0A1G9ZHI2</accession>
<evidence type="ECO:0000256" key="3">
    <source>
        <dbReference type="ARBA" id="ARBA00022692"/>
    </source>
</evidence>
<feature type="transmembrane region" description="Helical" evidence="6">
    <location>
        <begin position="293"/>
        <end position="311"/>
    </location>
</feature>
<reference evidence="8 9" key="1">
    <citation type="submission" date="2016-10" db="EMBL/GenBank/DDBJ databases">
        <authorList>
            <person name="de Groot N.N."/>
        </authorList>
    </citation>
    <scope>NUCLEOTIDE SEQUENCE [LARGE SCALE GENOMIC DNA]</scope>
    <source>
        <strain evidence="8 9">CGMCC 1.3442</strain>
    </source>
</reference>
<dbReference type="NCBIfam" id="TIGR00361">
    <property type="entry name" value="ComEC_Rec2"/>
    <property type="match status" value="1"/>
</dbReference>
<evidence type="ECO:0000313" key="9">
    <source>
        <dbReference type="Proteomes" id="UP000199334"/>
    </source>
</evidence>
<dbReference type="InterPro" id="IPR035681">
    <property type="entry name" value="ComA-like_MBL"/>
</dbReference>
<dbReference type="InterPro" id="IPR004477">
    <property type="entry name" value="ComEC_N"/>
</dbReference>
<keyword evidence="3 6" id="KW-0812">Transmembrane</keyword>
<sequence>MMKGKWYILALSFVLGYLPSVIGFLSIILLFIIWRKVLMKNRLLLFLTLISFISSYLTTPSLNSTELQQPINYEGWVSVKTNPEHTETDLRFVAETPELGQLYLFANSDSKTIKHGSKCLVQTQLEEPMDATNPGQFSYKDYLATLGIFKVGFQTDIIQCHNRSMLSYIFEFRDSLQQRLKSELSTDTFIWLNALIFGERDGIDEATIEQFQYWNISHILAISGLHVGIVIAVLYVVLLNVVRTTKERAKWVIICFIPLYILLADSQPPVLRAGLMATGLMIWSLFNQKKMDAADILSVVMIILLLTDRYLLFQLSFQFSFAVTFSLILSRNLLQNVSWFMLSLRVSLISQLAILPLQLYYFYFTNVFSFFMNLIYVPYFTLFVIPLLMIIIISIYILPKAMTGWLDQSFSFVQNKAIQLISWFDEPDFAIWIVGQPHVLLMIAYTVLFLFMMTYWDFRRHVKAAIMGVLMVGVFYVPLWLPYLNPTYTITMLDVGQSDSFVVELPYRRGVFLIDAGEEVQPNIEDVQNENFENVIKPYLWSKGISSIDAVWLSHLDYDHSGSIGHVIEEFRPEYLFTHSNMKPLNVKRLNHVLLQHGMTVNYGEAVFQVLAPNPDLNITKENDWSLVFILKVDDYEMLFTGDITKRIETEIIQTGNLESVDVLKVAHHGSKSSTSSEWLEQVDPQLALISVGERNLYGHPHPEIVERLNSNDVQTYRTDLHGAVIIKYHDGQSTIYRFRP</sequence>
<evidence type="ECO:0000256" key="2">
    <source>
        <dbReference type="ARBA" id="ARBA00022475"/>
    </source>
</evidence>
<proteinExistence type="predicted"/>
<evidence type="ECO:0000256" key="6">
    <source>
        <dbReference type="SAM" id="Phobius"/>
    </source>
</evidence>
<dbReference type="SMART" id="SM00849">
    <property type="entry name" value="Lactamase_B"/>
    <property type="match status" value="1"/>
</dbReference>
<feature type="transmembrane region" description="Helical" evidence="6">
    <location>
        <begin position="376"/>
        <end position="398"/>
    </location>
</feature>
<keyword evidence="5 6" id="KW-0472">Membrane</keyword>
<dbReference type="GO" id="GO:0005886">
    <property type="term" value="C:plasma membrane"/>
    <property type="evidence" value="ECO:0007669"/>
    <property type="project" value="UniProtKB-SubCell"/>
</dbReference>
<dbReference type="InterPro" id="IPR004797">
    <property type="entry name" value="Competence_ComEC/Rec2"/>
</dbReference>
<name>A0A1G9ZHI2_9BACI</name>
<dbReference type="PANTHER" id="PTHR30619">
    <property type="entry name" value="DNA INTERNALIZATION/COMPETENCE PROTEIN COMEC/REC2"/>
    <property type="match status" value="1"/>
</dbReference>
<dbReference type="EMBL" id="FNIG01000003">
    <property type="protein sequence ID" value="SDN19963.1"/>
    <property type="molecule type" value="Genomic_DNA"/>
</dbReference>
<feature type="transmembrane region" description="Helical" evidence="6">
    <location>
        <begin position="317"/>
        <end position="334"/>
    </location>
</feature>
<dbReference type="CDD" id="cd07731">
    <property type="entry name" value="ComA-like_MBL-fold"/>
    <property type="match status" value="1"/>
</dbReference>
<gene>
    <name evidence="8" type="ORF">SAMN05216498_1672</name>
</gene>
<dbReference type="Proteomes" id="UP000199334">
    <property type="component" value="Unassembled WGS sequence"/>
</dbReference>
<protein>
    <submittedName>
        <fullName evidence="8">Competence protein ComEC</fullName>
    </submittedName>
</protein>
<feature type="transmembrane region" description="Helical" evidence="6">
    <location>
        <begin position="464"/>
        <end position="483"/>
    </location>
</feature>
<feature type="transmembrane region" description="Helical" evidence="6">
    <location>
        <begin position="219"/>
        <end position="242"/>
    </location>
</feature>
<keyword evidence="2" id="KW-1003">Cell membrane</keyword>
<evidence type="ECO:0000313" key="8">
    <source>
        <dbReference type="EMBL" id="SDN19963.1"/>
    </source>
</evidence>
<dbReference type="RefSeq" id="WP_093856147.1">
    <property type="nucleotide sequence ID" value="NZ_BJVZ01000023.1"/>
</dbReference>
<dbReference type="InterPro" id="IPR036866">
    <property type="entry name" value="RibonucZ/Hydroxyglut_hydro"/>
</dbReference>
<evidence type="ECO:0000256" key="5">
    <source>
        <dbReference type="ARBA" id="ARBA00023136"/>
    </source>
</evidence>
<dbReference type="Gene3D" id="3.60.15.10">
    <property type="entry name" value="Ribonuclease Z/Hydroxyacylglutathione hydrolase-like"/>
    <property type="match status" value="1"/>
</dbReference>
<dbReference type="STRING" id="237069.SAMN05216498_1672"/>
<dbReference type="AlphaFoldDB" id="A0A1G9ZHI2"/>